<dbReference type="InterPro" id="IPR000683">
    <property type="entry name" value="Gfo/Idh/MocA-like_OxRdtase_N"/>
</dbReference>
<dbReference type="Gene3D" id="3.40.50.720">
    <property type="entry name" value="NAD(P)-binding Rossmann-like Domain"/>
    <property type="match status" value="1"/>
</dbReference>
<protein>
    <submittedName>
        <fullName evidence="5">Predicted dehydrogenase</fullName>
    </submittedName>
</protein>
<keyword evidence="6" id="KW-1185">Reference proteome</keyword>
<dbReference type="GO" id="GO:0016491">
    <property type="term" value="F:oxidoreductase activity"/>
    <property type="evidence" value="ECO:0007669"/>
    <property type="project" value="UniProtKB-KW"/>
</dbReference>
<name>A0A1H5LL66_9MICO</name>
<evidence type="ECO:0000313" key="5">
    <source>
        <dbReference type="EMBL" id="SEE77739.1"/>
    </source>
</evidence>
<feature type="domain" description="GFO/IDH/MocA-like oxidoreductase" evidence="4">
    <location>
        <begin position="138"/>
        <end position="265"/>
    </location>
</feature>
<evidence type="ECO:0000259" key="4">
    <source>
        <dbReference type="Pfam" id="PF22725"/>
    </source>
</evidence>
<evidence type="ECO:0000256" key="1">
    <source>
        <dbReference type="ARBA" id="ARBA00023002"/>
    </source>
</evidence>
<keyword evidence="1" id="KW-0560">Oxidoreductase</keyword>
<evidence type="ECO:0000256" key="2">
    <source>
        <dbReference type="ARBA" id="ARBA00023027"/>
    </source>
</evidence>
<reference evidence="6" key="1">
    <citation type="submission" date="2016-10" db="EMBL/GenBank/DDBJ databases">
        <authorList>
            <person name="Varghese N."/>
            <person name="Submissions S."/>
        </authorList>
    </citation>
    <scope>NUCLEOTIDE SEQUENCE [LARGE SCALE GENOMIC DNA]</scope>
    <source>
        <strain evidence="6">DSM 21368</strain>
    </source>
</reference>
<accession>A0A1H5LL66</accession>
<evidence type="ECO:0000313" key="6">
    <source>
        <dbReference type="Proteomes" id="UP000199220"/>
    </source>
</evidence>
<dbReference type="Gene3D" id="3.30.360.10">
    <property type="entry name" value="Dihydrodipicolinate Reductase, domain 2"/>
    <property type="match status" value="1"/>
</dbReference>
<organism evidence="5 6">
    <name type="scientific">Ruania alba</name>
    <dbReference type="NCBI Taxonomy" id="648782"/>
    <lineage>
        <taxon>Bacteria</taxon>
        <taxon>Bacillati</taxon>
        <taxon>Actinomycetota</taxon>
        <taxon>Actinomycetes</taxon>
        <taxon>Micrococcales</taxon>
        <taxon>Ruaniaceae</taxon>
        <taxon>Ruania</taxon>
    </lineage>
</organism>
<dbReference type="PANTHER" id="PTHR43818">
    <property type="entry name" value="BCDNA.GH03377"/>
    <property type="match status" value="1"/>
</dbReference>
<dbReference type="Proteomes" id="UP000199220">
    <property type="component" value="Unassembled WGS sequence"/>
</dbReference>
<dbReference type="InterPro" id="IPR036291">
    <property type="entry name" value="NAD(P)-bd_dom_sf"/>
</dbReference>
<dbReference type="EMBL" id="FNTX01000002">
    <property type="protein sequence ID" value="SEE77739.1"/>
    <property type="molecule type" value="Genomic_DNA"/>
</dbReference>
<dbReference type="Pfam" id="PF01408">
    <property type="entry name" value="GFO_IDH_MocA"/>
    <property type="match status" value="1"/>
</dbReference>
<dbReference type="GO" id="GO:0000166">
    <property type="term" value="F:nucleotide binding"/>
    <property type="evidence" value="ECO:0007669"/>
    <property type="project" value="InterPro"/>
</dbReference>
<feature type="domain" description="Gfo/Idh/MocA-like oxidoreductase N-terminal" evidence="3">
    <location>
        <begin position="11"/>
        <end position="125"/>
    </location>
</feature>
<dbReference type="InterPro" id="IPR050463">
    <property type="entry name" value="Gfo/Idh/MocA_oxidrdct_glycsds"/>
</dbReference>
<dbReference type="SUPFAM" id="SSF51735">
    <property type="entry name" value="NAD(P)-binding Rossmann-fold domains"/>
    <property type="match status" value="1"/>
</dbReference>
<proteinExistence type="predicted"/>
<dbReference type="PANTHER" id="PTHR43818:SF11">
    <property type="entry name" value="BCDNA.GH03377"/>
    <property type="match status" value="1"/>
</dbReference>
<dbReference type="RefSeq" id="WP_089773757.1">
    <property type="nucleotide sequence ID" value="NZ_FNTX01000002.1"/>
</dbReference>
<evidence type="ECO:0000259" key="3">
    <source>
        <dbReference type="Pfam" id="PF01408"/>
    </source>
</evidence>
<dbReference type="AlphaFoldDB" id="A0A1H5LL66"/>
<dbReference type="STRING" id="648782.SAMN04488554_2866"/>
<dbReference type="Pfam" id="PF22725">
    <property type="entry name" value="GFO_IDH_MocA_C3"/>
    <property type="match status" value="1"/>
</dbReference>
<dbReference type="OrthoDB" id="9792085at2"/>
<gene>
    <name evidence="5" type="ORF">SAMN04488554_2866</name>
</gene>
<dbReference type="SUPFAM" id="SSF55347">
    <property type="entry name" value="Glyceraldehyde-3-phosphate dehydrogenase-like, C-terminal domain"/>
    <property type="match status" value="1"/>
</dbReference>
<sequence>MASSVAPRPAVALIGAGAIAAVHVRAIRAAGARLVGVLSSTSARSSAAAERLGAERSYPRLDALLADDAVEVVHICSPPGAHNEHVRAALAAGKHVVCEKPLATTPAEAADLADLAALSGRVCAVPFAYRYHPMAVEAHTRARTGKLGRIVSLRGAYQQEWRLVYDEDGWWSDPGQTGPSRAFADIGSHLVDLVEFTSAERIARVHAVMRTVLPQSPAGHVLTTEDVAAVTVETTSGAIGTLQVSQMSLGRKNSLTVEVYGADASHTFDQESPESLWTADRRGGREIVRDIPSLSDASARLSILPGGHPMGYQDAFTALVTDAYVATTGACPAELPTFDDGARAAAVVDAVVRSANQGSWTDVAESPTLRSTT</sequence>
<keyword evidence="2" id="KW-0520">NAD</keyword>
<dbReference type="InterPro" id="IPR055170">
    <property type="entry name" value="GFO_IDH_MocA-like_dom"/>
</dbReference>